<evidence type="ECO:0000256" key="6">
    <source>
        <dbReference type="ARBA" id="ARBA00022723"/>
    </source>
</evidence>
<dbReference type="EMBL" id="JAATIS010000094">
    <property type="protein sequence ID" value="KAG2470663.1"/>
    <property type="molecule type" value="Genomic_DNA"/>
</dbReference>
<feature type="domain" description="EF-hand" evidence="14">
    <location>
        <begin position="83"/>
        <end position="118"/>
    </location>
</feature>
<reference evidence="15 16" key="1">
    <citation type="journal article" date="2021" name="Cell">
        <title>Tracing the genetic footprints of vertebrate landing in non-teleost ray-finned fishes.</title>
        <authorList>
            <person name="Bi X."/>
            <person name="Wang K."/>
            <person name="Yang L."/>
            <person name="Pan H."/>
            <person name="Jiang H."/>
            <person name="Wei Q."/>
            <person name="Fang M."/>
            <person name="Yu H."/>
            <person name="Zhu C."/>
            <person name="Cai Y."/>
            <person name="He Y."/>
            <person name="Gan X."/>
            <person name="Zeng H."/>
            <person name="Yu D."/>
            <person name="Zhu Y."/>
            <person name="Jiang H."/>
            <person name="Qiu Q."/>
            <person name="Yang H."/>
            <person name="Zhang Y.E."/>
            <person name="Wang W."/>
            <person name="Zhu M."/>
            <person name="He S."/>
            <person name="Zhang G."/>
        </authorList>
    </citation>
    <scope>NUCLEOTIDE SEQUENCE [LARGE SCALE GENOMIC DNA]</scope>
    <source>
        <strain evidence="15">Bchr_013</strain>
    </source>
</reference>
<dbReference type="FunFam" id="1.10.238.10:FF:000115">
    <property type="entry name" value="Calcium-binding protein 8"/>
    <property type="match status" value="1"/>
</dbReference>
<dbReference type="PROSITE" id="PS00018">
    <property type="entry name" value="EF_HAND_1"/>
    <property type="match status" value="2"/>
</dbReference>
<gene>
    <name evidence="15" type="primary">Cabp7</name>
    <name evidence="15" type="ORF">GTO96_0005172</name>
</gene>
<dbReference type="Pfam" id="PF13499">
    <property type="entry name" value="EF-hand_7"/>
    <property type="match status" value="1"/>
</dbReference>
<evidence type="ECO:0000256" key="12">
    <source>
        <dbReference type="ARBA" id="ARBA00037801"/>
    </source>
</evidence>
<keyword evidence="11" id="KW-0472">Membrane</keyword>
<keyword evidence="10" id="KW-0333">Golgi apparatus</keyword>
<keyword evidence="7" id="KW-0677">Repeat</keyword>
<evidence type="ECO:0000256" key="4">
    <source>
        <dbReference type="ARBA" id="ARBA00022490"/>
    </source>
</evidence>
<comment type="subcellular location">
    <subcellularLocation>
        <location evidence="1">Cell membrane</location>
        <topology evidence="1">Single-pass type IV membrane protein</topology>
    </subcellularLocation>
    <subcellularLocation>
        <location evidence="2">Cytoplasm</location>
        <location evidence="2">Perinuclear region</location>
    </subcellularLocation>
    <subcellularLocation>
        <location evidence="12">Golgi apparatus</location>
        <location evidence="12">trans-Golgi network membrane</location>
        <topology evidence="12">Single-pass type IV membrane protein</topology>
    </subcellularLocation>
</comment>
<dbReference type="Gene3D" id="1.10.238.10">
    <property type="entry name" value="EF-hand"/>
    <property type="match status" value="1"/>
</dbReference>
<dbReference type="CDD" id="cd00051">
    <property type="entry name" value="EFh"/>
    <property type="match status" value="1"/>
</dbReference>
<comment type="subunit">
    <text evidence="13">Interacts with PI4KB. This binding competes with FREQ/NCS1 binding in a calcium-dependent manner.</text>
</comment>
<keyword evidence="4" id="KW-0963">Cytoplasm</keyword>
<dbReference type="GO" id="GO:0048471">
    <property type="term" value="C:perinuclear region of cytoplasm"/>
    <property type="evidence" value="ECO:0007669"/>
    <property type="project" value="UniProtKB-SubCell"/>
</dbReference>
<evidence type="ECO:0000256" key="13">
    <source>
        <dbReference type="ARBA" id="ARBA00038636"/>
    </source>
</evidence>
<dbReference type="SMART" id="SM00054">
    <property type="entry name" value="EFh"/>
    <property type="match status" value="2"/>
</dbReference>
<evidence type="ECO:0000256" key="7">
    <source>
        <dbReference type="ARBA" id="ARBA00022737"/>
    </source>
</evidence>
<keyword evidence="8" id="KW-0106">Calcium</keyword>
<evidence type="ECO:0000256" key="10">
    <source>
        <dbReference type="ARBA" id="ARBA00023034"/>
    </source>
</evidence>
<feature type="non-terminal residue" evidence="15">
    <location>
        <position position="1"/>
    </location>
</feature>
<evidence type="ECO:0000259" key="14">
    <source>
        <dbReference type="PROSITE" id="PS50222"/>
    </source>
</evidence>
<name>A0A8X7XLP7_POLSE</name>
<dbReference type="InterPro" id="IPR051111">
    <property type="entry name" value="Ca-binding_regulatory"/>
</dbReference>
<accession>A0A8X7XLP7</accession>
<protein>
    <submittedName>
        <fullName evidence="15">CABP7 protein</fullName>
    </submittedName>
</protein>
<dbReference type="InterPro" id="IPR002048">
    <property type="entry name" value="EF_hand_dom"/>
</dbReference>
<evidence type="ECO:0000256" key="2">
    <source>
        <dbReference type="ARBA" id="ARBA00004556"/>
    </source>
</evidence>
<keyword evidence="16" id="KW-1185">Reference proteome</keyword>
<dbReference type="PANTHER" id="PTHR46311:SF1">
    <property type="entry name" value="CALCIUM-BINDING PROTEIN 7"/>
    <property type="match status" value="1"/>
</dbReference>
<evidence type="ECO:0000313" key="16">
    <source>
        <dbReference type="Proteomes" id="UP000886611"/>
    </source>
</evidence>
<keyword evidence="5" id="KW-0812">Transmembrane</keyword>
<dbReference type="PROSITE" id="PS50222">
    <property type="entry name" value="EF_HAND_2"/>
    <property type="match status" value="2"/>
</dbReference>
<comment type="caution">
    <text evidence="15">The sequence shown here is derived from an EMBL/GenBank/DDBJ whole genome shotgun (WGS) entry which is preliminary data.</text>
</comment>
<organism evidence="15 16">
    <name type="scientific">Polypterus senegalus</name>
    <name type="common">Senegal bichir</name>
    <dbReference type="NCBI Taxonomy" id="55291"/>
    <lineage>
        <taxon>Eukaryota</taxon>
        <taxon>Metazoa</taxon>
        <taxon>Chordata</taxon>
        <taxon>Craniata</taxon>
        <taxon>Vertebrata</taxon>
        <taxon>Euteleostomi</taxon>
        <taxon>Actinopterygii</taxon>
        <taxon>Polypteriformes</taxon>
        <taxon>Polypteridae</taxon>
        <taxon>Polypterus</taxon>
    </lineage>
</organism>
<proteinExistence type="predicted"/>
<evidence type="ECO:0000256" key="5">
    <source>
        <dbReference type="ARBA" id="ARBA00022692"/>
    </source>
</evidence>
<dbReference type="AlphaFoldDB" id="A0A8X7XLP7"/>
<evidence type="ECO:0000256" key="8">
    <source>
        <dbReference type="ARBA" id="ARBA00022837"/>
    </source>
</evidence>
<feature type="domain" description="EF-hand" evidence="14">
    <location>
        <begin position="119"/>
        <end position="154"/>
    </location>
</feature>
<dbReference type="InterPro" id="IPR001751">
    <property type="entry name" value="S100/CaBP7/8-like_CS"/>
</dbReference>
<dbReference type="Proteomes" id="UP000886611">
    <property type="component" value="Unassembled WGS sequence"/>
</dbReference>
<dbReference type="GO" id="GO:0005509">
    <property type="term" value="F:calcium ion binding"/>
    <property type="evidence" value="ECO:0007669"/>
    <property type="project" value="InterPro"/>
</dbReference>
<sequence>MDHDRDATPKEVPPVDMMVHKRTSHLNDSAHVVLWKPNPEDHRRVQSKSWCFLSIALRQCMLVDPQELLDMVFSRGEGSLKRFCVAEIREAFKVFDRDGNGFISKQELGMAMRSLGYMPNEVELEVIIQRLDMDGDGQVDFEEFVTLLGPKLSTAGMPDKFHGTDFDSVFWKCDMQKLTVEELKRLLYDTFCDHLSMKDIENIIMTEEESHIENQEECAVDIDTIMMKFSMGKGGLMKCIVLRRLCIEGCITAKPLVCDSVTSSGPVKVTGKAEVIKDVRLVSSGACKWVAIAWRPGRKTQNMSFPMQPRLIKIFKFHPERSLNGLQKLW</sequence>
<dbReference type="PROSITE" id="PS00303">
    <property type="entry name" value="S100_CABP"/>
    <property type="match status" value="1"/>
</dbReference>
<keyword evidence="9" id="KW-1133">Transmembrane helix</keyword>
<dbReference type="GO" id="GO:0005886">
    <property type="term" value="C:plasma membrane"/>
    <property type="evidence" value="ECO:0007669"/>
    <property type="project" value="UniProtKB-SubCell"/>
</dbReference>
<feature type="non-terminal residue" evidence="15">
    <location>
        <position position="330"/>
    </location>
</feature>
<dbReference type="SUPFAM" id="SSF47473">
    <property type="entry name" value="EF-hand"/>
    <property type="match status" value="1"/>
</dbReference>
<evidence type="ECO:0000313" key="15">
    <source>
        <dbReference type="EMBL" id="KAG2470663.1"/>
    </source>
</evidence>
<evidence type="ECO:0000256" key="11">
    <source>
        <dbReference type="ARBA" id="ARBA00023136"/>
    </source>
</evidence>
<evidence type="ECO:0000256" key="1">
    <source>
        <dbReference type="ARBA" id="ARBA00004521"/>
    </source>
</evidence>
<evidence type="ECO:0000256" key="9">
    <source>
        <dbReference type="ARBA" id="ARBA00022989"/>
    </source>
</evidence>
<dbReference type="InterPro" id="IPR011992">
    <property type="entry name" value="EF-hand-dom_pair"/>
</dbReference>
<evidence type="ECO:0000256" key="3">
    <source>
        <dbReference type="ARBA" id="ARBA00022475"/>
    </source>
</evidence>
<dbReference type="InterPro" id="IPR018247">
    <property type="entry name" value="EF_Hand_1_Ca_BS"/>
</dbReference>
<dbReference type="GO" id="GO:0032588">
    <property type="term" value="C:trans-Golgi network membrane"/>
    <property type="evidence" value="ECO:0007669"/>
    <property type="project" value="TreeGrafter"/>
</dbReference>
<dbReference type="PANTHER" id="PTHR46311">
    <property type="entry name" value="CALCIUM-BINDING PROTEIN 8-RELATED"/>
    <property type="match status" value="1"/>
</dbReference>
<keyword evidence="6" id="KW-0479">Metal-binding</keyword>
<keyword evidence="3" id="KW-1003">Cell membrane</keyword>